<dbReference type="EMBL" id="MU151184">
    <property type="protein sequence ID" value="KAF9447825.1"/>
    <property type="molecule type" value="Genomic_DNA"/>
</dbReference>
<evidence type="ECO:0000256" key="2">
    <source>
        <dbReference type="ARBA" id="ARBA00006044"/>
    </source>
</evidence>
<dbReference type="InterPro" id="IPR001722">
    <property type="entry name" value="Glyco_hydro_7"/>
</dbReference>
<proteinExistence type="inferred from homology"/>
<dbReference type="GO" id="GO:0016162">
    <property type="term" value="F:cellulose 1,4-beta-cellobiosidase activity"/>
    <property type="evidence" value="ECO:0007669"/>
    <property type="project" value="UniProtKB-EC"/>
</dbReference>
<keyword evidence="7 9" id="KW-0326">Glycosidase</keyword>
<evidence type="ECO:0000256" key="3">
    <source>
        <dbReference type="ARBA" id="ARBA00022729"/>
    </source>
</evidence>
<comment type="similarity">
    <text evidence="2 9">Belongs to the glycosyl hydrolase 7 (cellulase C) family.</text>
</comment>
<evidence type="ECO:0000256" key="4">
    <source>
        <dbReference type="ARBA" id="ARBA00022801"/>
    </source>
</evidence>
<evidence type="ECO:0000256" key="9">
    <source>
        <dbReference type="RuleBase" id="RU361164"/>
    </source>
</evidence>
<dbReference type="Proteomes" id="UP000807342">
    <property type="component" value="Unassembled WGS sequence"/>
</dbReference>
<dbReference type="AlphaFoldDB" id="A0A9P5XBU2"/>
<dbReference type="InterPro" id="IPR037019">
    <property type="entry name" value="Glyco_hydro_7_sf"/>
</dbReference>
<dbReference type="OrthoDB" id="412382at2759"/>
<dbReference type="EC" id="3.2.1.-" evidence="9"/>
<evidence type="ECO:0000313" key="12">
    <source>
        <dbReference type="Proteomes" id="UP000807342"/>
    </source>
</evidence>
<dbReference type="PANTHER" id="PTHR33753">
    <property type="entry name" value="1,4-BETA-D-GLUCAN CELLOBIOHYDROLASE B"/>
    <property type="match status" value="1"/>
</dbReference>
<evidence type="ECO:0000256" key="7">
    <source>
        <dbReference type="ARBA" id="ARBA00023295"/>
    </source>
</evidence>
<dbReference type="Gene3D" id="2.70.100.10">
    <property type="entry name" value="Glycoside hydrolase, family 7, domain"/>
    <property type="match status" value="1"/>
</dbReference>
<evidence type="ECO:0000256" key="5">
    <source>
        <dbReference type="ARBA" id="ARBA00023001"/>
    </source>
</evidence>
<organism evidence="11 12">
    <name type="scientific">Macrolepiota fuliginosa MF-IS2</name>
    <dbReference type="NCBI Taxonomy" id="1400762"/>
    <lineage>
        <taxon>Eukaryota</taxon>
        <taxon>Fungi</taxon>
        <taxon>Dikarya</taxon>
        <taxon>Basidiomycota</taxon>
        <taxon>Agaricomycotina</taxon>
        <taxon>Agaricomycetes</taxon>
        <taxon>Agaricomycetidae</taxon>
        <taxon>Agaricales</taxon>
        <taxon>Agaricineae</taxon>
        <taxon>Agaricaceae</taxon>
        <taxon>Macrolepiota</taxon>
    </lineage>
</organism>
<evidence type="ECO:0000313" key="11">
    <source>
        <dbReference type="EMBL" id="KAF9447825.1"/>
    </source>
</evidence>
<keyword evidence="12" id="KW-1185">Reference proteome</keyword>
<protein>
    <recommendedName>
        <fullName evidence="9">Glucanase</fullName>
        <ecNumber evidence="9">3.2.1.-</ecNumber>
    </recommendedName>
</protein>
<reference evidence="11" key="1">
    <citation type="submission" date="2020-11" db="EMBL/GenBank/DDBJ databases">
        <authorList>
            <consortium name="DOE Joint Genome Institute"/>
            <person name="Ahrendt S."/>
            <person name="Riley R."/>
            <person name="Andreopoulos W."/>
            <person name="Labutti K."/>
            <person name="Pangilinan J."/>
            <person name="Ruiz-Duenas F.J."/>
            <person name="Barrasa J.M."/>
            <person name="Sanchez-Garcia M."/>
            <person name="Camarero S."/>
            <person name="Miyauchi S."/>
            <person name="Serrano A."/>
            <person name="Linde D."/>
            <person name="Babiker R."/>
            <person name="Drula E."/>
            <person name="Ayuso-Fernandez I."/>
            <person name="Pacheco R."/>
            <person name="Padilla G."/>
            <person name="Ferreira P."/>
            <person name="Barriuso J."/>
            <person name="Kellner H."/>
            <person name="Castanera R."/>
            <person name="Alfaro M."/>
            <person name="Ramirez L."/>
            <person name="Pisabarro A.G."/>
            <person name="Kuo A."/>
            <person name="Tritt A."/>
            <person name="Lipzen A."/>
            <person name="He G."/>
            <person name="Yan M."/>
            <person name="Ng V."/>
            <person name="Cullen D."/>
            <person name="Martin F."/>
            <person name="Rosso M.-N."/>
            <person name="Henrissat B."/>
            <person name="Hibbett D."/>
            <person name="Martinez A.T."/>
            <person name="Grigoriev I.V."/>
        </authorList>
    </citation>
    <scope>NUCLEOTIDE SEQUENCE</scope>
    <source>
        <strain evidence="11">MF-IS2</strain>
    </source>
</reference>
<dbReference type="GO" id="GO:0030245">
    <property type="term" value="P:cellulose catabolic process"/>
    <property type="evidence" value="ECO:0007669"/>
    <property type="project" value="UniProtKB-KW"/>
</dbReference>
<evidence type="ECO:0000256" key="8">
    <source>
        <dbReference type="ARBA" id="ARBA00023326"/>
    </source>
</evidence>
<dbReference type="CDD" id="cd07999">
    <property type="entry name" value="GH7_CBH_EG"/>
    <property type="match status" value="1"/>
</dbReference>
<evidence type="ECO:0000256" key="6">
    <source>
        <dbReference type="ARBA" id="ARBA00023277"/>
    </source>
</evidence>
<keyword evidence="6" id="KW-0119">Carbohydrate metabolism</keyword>
<keyword evidence="8 9" id="KW-0624">Polysaccharide degradation</keyword>
<dbReference type="Pfam" id="PF00840">
    <property type="entry name" value="Glyco_hydro_7"/>
    <property type="match status" value="1"/>
</dbReference>
<dbReference type="SUPFAM" id="SSF49899">
    <property type="entry name" value="Concanavalin A-like lectins/glucanases"/>
    <property type="match status" value="1"/>
</dbReference>
<feature type="chain" id="PRO_5040314317" description="Glucanase" evidence="10">
    <location>
        <begin position="18"/>
        <end position="447"/>
    </location>
</feature>
<dbReference type="PRINTS" id="PR00734">
    <property type="entry name" value="GLHYDRLASE7"/>
</dbReference>
<dbReference type="InterPro" id="IPR013320">
    <property type="entry name" value="ConA-like_dom_sf"/>
</dbReference>
<keyword evidence="3 10" id="KW-0732">Signal</keyword>
<evidence type="ECO:0000256" key="10">
    <source>
        <dbReference type="SAM" id="SignalP"/>
    </source>
</evidence>
<keyword evidence="5 9" id="KW-0136">Cellulose degradation</keyword>
<dbReference type="PANTHER" id="PTHR33753:SF2">
    <property type="entry name" value="GLYCOSIDE HYDROLASE FAMILY 7 PROTEIN"/>
    <property type="match status" value="1"/>
</dbReference>
<comment type="caution">
    <text evidence="11">The sequence shown here is derived from an EMBL/GenBank/DDBJ whole genome shotgun (WGS) entry which is preliminary data.</text>
</comment>
<sequence>MFPGVLLALYLTAVSLGQQAGTILPESHPTLTWQKVTLDSHWRWIHSASDYTNCYTGNTWNVSICPDPQACATNCALDGADYSGTYGILTSGGALTLKFITNPTNGQTNIGSRVYLLADDAHYEMFKLLNREFFFDVDVSSLPCGPNGALYFSEMEVDGGMAANLSNRAGAKYGTGYCDSQCTRDLKFINGEANVLGWTASAHDPGAGAGNWSACYNELDVWEANSISTTYIPHPCTNTGLHRCSGTECGTEDRYSTVCDPDGCDFNPFRMGDKTFYGNGLTLDTSRKFTVVTQFFTSDNSTSGLLSEIRRLYVQDGKVITNSQVNVPGMSTSDSITSEYCTAQKAFFGDVGQFGSRGGITGVSAAMARGMVLVFSVRNDYTNNMFWLDSNYPTDADPSKPGVTRGTCAPNVVMPYPVDVPENVNAHVTFSNIKFGEIGSTYYSDST</sequence>
<evidence type="ECO:0000256" key="1">
    <source>
        <dbReference type="ARBA" id="ARBA00001641"/>
    </source>
</evidence>
<keyword evidence="4 9" id="KW-0378">Hydrolase</keyword>
<name>A0A9P5XBU2_9AGAR</name>
<accession>A0A9P5XBU2</accession>
<gene>
    <name evidence="11" type="ORF">P691DRAFT_793157</name>
</gene>
<comment type="catalytic activity">
    <reaction evidence="1">
        <text>Hydrolysis of (1-&gt;4)-beta-D-glucosidic linkages in cellulose and cellotetraose, releasing cellobiose from the non-reducing ends of the chains.</text>
        <dbReference type="EC" id="3.2.1.91"/>
    </reaction>
</comment>
<feature type="signal peptide" evidence="10">
    <location>
        <begin position="1"/>
        <end position="17"/>
    </location>
</feature>